<dbReference type="InterPro" id="IPR015943">
    <property type="entry name" value="WD40/YVTN_repeat-like_dom_sf"/>
</dbReference>
<dbReference type="InterPro" id="IPR036322">
    <property type="entry name" value="WD40_repeat_dom_sf"/>
</dbReference>
<dbReference type="GO" id="GO:0000118">
    <property type="term" value="C:histone deacetylase complex"/>
    <property type="evidence" value="ECO:0007669"/>
    <property type="project" value="TreeGrafter"/>
</dbReference>
<dbReference type="CDD" id="cd00200">
    <property type="entry name" value="WD40"/>
    <property type="match status" value="1"/>
</dbReference>
<dbReference type="InterPro" id="IPR006594">
    <property type="entry name" value="LisH"/>
</dbReference>
<dbReference type="SUPFAM" id="SSF50978">
    <property type="entry name" value="WD40 repeat-like"/>
    <property type="match status" value="1"/>
</dbReference>
<dbReference type="RefSeq" id="XP_068350598.1">
    <property type="nucleotide sequence ID" value="XM_068494892.1"/>
</dbReference>
<dbReference type="SUPFAM" id="SSF69304">
    <property type="entry name" value="Tricorn protease N-terminal domain"/>
    <property type="match status" value="1"/>
</dbReference>
<comment type="subcellular location">
    <subcellularLocation>
        <location evidence="1">Nucleus</location>
    </subcellularLocation>
</comment>
<feature type="repeat" description="WD" evidence="5">
    <location>
        <begin position="301"/>
        <end position="332"/>
    </location>
</feature>
<feature type="compositionally biased region" description="Basic and acidic residues" evidence="6">
    <location>
        <begin position="91"/>
        <end position="100"/>
    </location>
</feature>
<evidence type="ECO:0000256" key="5">
    <source>
        <dbReference type="PROSITE-ProRule" id="PRU00221"/>
    </source>
</evidence>
<dbReference type="PRINTS" id="PR00320">
    <property type="entry name" value="GPROTEINBRPT"/>
</dbReference>
<dbReference type="PROSITE" id="PS50082">
    <property type="entry name" value="WD_REPEATS_2"/>
    <property type="match status" value="5"/>
</dbReference>
<dbReference type="Pfam" id="PF08513">
    <property type="entry name" value="LisH"/>
    <property type="match status" value="1"/>
</dbReference>
<evidence type="ECO:0000256" key="2">
    <source>
        <dbReference type="ARBA" id="ARBA00022574"/>
    </source>
</evidence>
<dbReference type="Gene3D" id="2.130.10.10">
    <property type="entry name" value="YVTN repeat-like/Quinoprotein amine dehydrogenase"/>
    <property type="match status" value="1"/>
</dbReference>
<organism evidence="7 8">
    <name type="scientific">Tritrichomonas foetus</name>
    <dbReference type="NCBI Taxonomy" id="1144522"/>
    <lineage>
        <taxon>Eukaryota</taxon>
        <taxon>Metamonada</taxon>
        <taxon>Parabasalia</taxon>
        <taxon>Tritrichomonadida</taxon>
        <taxon>Tritrichomonadidae</taxon>
        <taxon>Tritrichomonas</taxon>
    </lineage>
</organism>
<feature type="repeat" description="WD" evidence="5">
    <location>
        <begin position="220"/>
        <end position="261"/>
    </location>
</feature>
<keyword evidence="8" id="KW-1185">Reference proteome</keyword>
<evidence type="ECO:0000256" key="4">
    <source>
        <dbReference type="ARBA" id="ARBA00023242"/>
    </source>
</evidence>
<dbReference type="PROSITE" id="PS00678">
    <property type="entry name" value="WD_REPEATS_1"/>
    <property type="match status" value="1"/>
</dbReference>
<dbReference type="PANTHER" id="PTHR22846">
    <property type="entry name" value="WD40 REPEAT PROTEIN"/>
    <property type="match status" value="1"/>
</dbReference>
<dbReference type="GO" id="GO:0003714">
    <property type="term" value="F:transcription corepressor activity"/>
    <property type="evidence" value="ECO:0007669"/>
    <property type="project" value="InterPro"/>
</dbReference>
<dbReference type="PROSITE" id="PS50294">
    <property type="entry name" value="WD_REPEATS_REGION"/>
    <property type="match status" value="3"/>
</dbReference>
<evidence type="ECO:0000256" key="3">
    <source>
        <dbReference type="ARBA" id="ARBA00022737"/>
    </source>
</evidence>
<evidence type="ECO:0000256" key="6">
    <source>
        <dbReference type="SAM" id="MobiDB-lite"/>
    </source>
</evidence>
<name>A0A1J4JIT9_9EUKA</name>
<dbReference type="AlphaFoldDB" id="A0A1J4JIT9"/>
<dbReference type="SMART" id="SM00320">
    <property type="entry name" value="WD40"/>
    <property type="match status" value="8"/>
</dbReference>
<evidence type="ECO:0000256" key="1">
    <source>
        <dbReference type="ARBA" id="ARBA00004123"/>
    </source>
</evidence>
<reference evidence="7" key="1">
    <citation type="submission" date="2016-10" db="EMBL/GenBank/DDBJ databases">
        <authorList>
            <person name="Benchimol M."/>
            <person name="Almeida L.G."/>
            <person name="Vasconcelos A.T."/>
            <person name="Perreira-Neves A."/>
            <person name="Rosa I.A."/>
            <person name="Tasca T."/>
            <person name="Bogo M.R."/>
            <person name="de Souza W."/>
        </authorList>
    </citation>
    <scope>NUCLEOTIDE SEQUENCE [LARGE SCALE GENOMIC DNA]</scope>
    <source>
        <strain evidence="7">K</strain>
    </source>
</reference>
<feature type="repeat" description="WD" evidence="5">
    <location>
        <begin position="128"/>
        <end position="163"/>
    </location>
</feature>
<dbReference type="InterPro" id="IPR045183">
    <property type="entry name" value="Ebi-like"/>
</dbReference>
<keyword evidence="2 5" id="KW-0853">WD repeat</keyword>
<dbReference type="Pfam" id="PF00400">
    <property type="entry name" value="WD40"/>
    <property type="match status" value="8"/>
</dbReference>
<dbReference type="EMBL" id="MLAK01001115">
    <property type="protein sequence ID" value="OHS97461.1"/>
    <property type="molecule type" value="Genomic_DNA"/>
</dbReference>
<dbReference type="InterPro" id="IPR020472">
    <property type="entry name" value="WD40_PAC1"/>
</dbReference>
<dbReference type="VEuPathDB" id="TrichDB:TRFO_09477"/>
<feature type="repeat" description="WD" evidence="5">
    <location>
        <begin position="373"/>
        <end position="415"/>
    </location>
</feature>
<sequence>MAVSLDEINNLVWRYLSESGFQHTAFLFKTESMVDASDSLSSQIPSASLISILQKALLYNKLEKKINRARLDPNDQLHDIIIELEKKFPELEQKTDDQSNNKDSLLDSPMPGDRPYTLRISSSIASILTGHRLTVFTGRWSPDGTQLGTASEDGTAIIWTMNNNGIPTDRKILGISQDNPSPEHLITSIDWECSGKYFATGSGDCSVKIYNNQGDLLFTMNQHKSTVYALSFSPSGNFLVSCSADKTAILWNVANGQLLHIFGHHTDTIFDVCWKDDATFATASGDTNVGICMTNGKSVILNGHTMHVTAIDWNSNNTLLASASEDKTIRIWIIDPNSPLQPSNSAITATSKLLPVNNNNQNNSLGVVASIVLEGHQSGVSCVKWIKSTPNILASAGQDGSILFMDVTTATILSRVNHHTLDIFSLCVSPSGEFVATGGNDQTVDITRVHDGEVMATFIGSSPVYEVAWDPSGSFISICFDDSTVAVIYVSPYLR</sequence>
<keyword evidence="3" id="KW-0677">Repeat</keyword>
<dbReference type="GO" id="GO:0006357">
    <property type="term" value="P:regulation of transcription by RNA polymerase II"/>
    <property type="evidence" value="ECO:0007669"/>
    <property type="project" value="TreeGrafter"/>
</dbReference>
<keyword evidence="4" id="KW-0539">Nucleus</keyword>
<dbReference type="PANTHER" id="PTHR22846:SF2">
    <property type="entry name" value="F-BOX-LIKE_WD REPEAT-CONTAINING PROTEIN EBI"/>
    <property type="match status" value="1"/>
</dbReference>
<evidence type="ECO:0000313" key="8">
    <source>
        <dbReference type="Proteomes" id="UP000179807"/>
    </source>
</evidence>
<dbReference type="OrthoDB" id="1367865at2759"/>
<proteinExistence type="predicted"/>
<dbReference type="Proteomes" id="UP000179807">
    <property type="component" value="Unassembled WGS sequence"/>
</dbReference>
<comment type="caution">
    <text evidence="7">The sequence shown here is derived from an EMBL/GenBank/DDBJ whole genome shotgun (WGS) entry which is preliminary data.</text>
</comment>
<dbReference type="FunFam" id="1.20.960.30:FF:000001">
    <property type="entry name" value="F-box-like/WD repeat-containing protein TBL1XR1"/>
    <property type="match status" value="1"/>
</dbReference>
<protein>
    <submittedName>
        <fullName evidence="7">WD repeat protein</fullName>
    </submittedName>
</protein>
<feature type="repeat" description="WD" evidence="5">
    <location>
        <begin position="416"/>
        <end position="457"/>
    </location>
</feature>
<dbReference type="PROSITE" id="PS50896">
    <property type="entry name" value="LISH"/>
    <property type="match status" value="1"/>
</dbReference>
<gene>
    <name evidence="7" type="ORF">TRFO_09477</name>
</gene>
<dbReference type="GeneID" id="94829596"/>
<accession>A0A1J4JIT9</accession>
<evidence type="ECO:0000313" key="7">
    <source>
        <dbReference type="EMBL" id="OHS97461.1"/>
    </source>
</evidence>
<dbReference type="Gene3D" id="1.20.960.30">
    <property type="match status" value="1"/>
</dbReference>
<feature type="region of interest" description="Disordered" evidence="6">
    <location>
        <begin position="91"/>
        <end position="113"/>
    </location>
</feature>
<dbReference type="InterPro" id="IPR001680">
    <property type="entry name" value="WD40_rpt"/>
</dbReference>
<dbReference type="InterPro" id="IPR019775">
    <property type="entry name" value="WD40_repeat_CS"/>
</dbReference>